<evidence type="ECO:0000313" key="1">
    <source>
        <dbReference type="EMBL" id="ADG98484.1"/>
    </source>
</evidence>
<name>D6Z954_SEGRD</name>
<dbReference type="AlphaFoldDB" id="D6Z954"/>
<dbReference type="EMBL" id="CP001958">
    <property type="protein sequence ID" value="ADG98484.1"/>
    <property type="molecule type" value="Genomic_DNA"/>
</dbReference>
<dbReference type="Proteomes" id="UP000002247">
    <property type="component" value="Chromosome"/>
</dbReference>
<dbReference type="eggNOG" id="ENOG5033TR6">
    <property type="taxonomic scope" value="Bacteria"/>
</dbReference>
<gene>
    <name evidence="1" type="ordered locus">Srot_2028</name>
</gene>
<evidence type="ECO:0000313" key="2">
    <source>
        <dbReference type="Proteomes" id="UP000002247"/>
    </source>
</evidence>
<dbReference type="STRING" id="640132.Srot_2028"/>
<dbReference type="HOGENOM" id="CLU_058619_1_0_11"/>
<keyword evidence="2" id="KW-1185">Reference proteome</keyword>
<accession>D6Z954</accession>
<organism evidence="1 2">
    <name type="scientific">Segniliparus rotundus (strain ATCC BAA-972 / CDC 1076 / CIP 108378 / DSM 44985 / JCM 13578)</name>
    <dbReference type="NCBI Taxonomy" id="640132"/>
    <lineage>
        <taxon>Bacteria</taxon>
        <taxon>Bacillati</taxon>
        <taxon>Actinomycetota</taxon>
        <taxon>Actinomycetes</taxon>
        <taxon>Mycobacteriales</taxon>
        <taxon>Segniliparaceae</taxon>
        <taxon>Segniliparus</taxon>
    </lineage>
</organism>
<proteinExistence type="predicted"/>
<sequence>MVKSLVNCALADAAFGGQPGLHPLPMAKTPYERWLRAVALAGRGSYTEAAENSKPLRKRNHPVELRSTALSLDASMLRQQGEHARALELDTHALALLPQQSRSESPELALARCDAATGIAADHLGLGSFHTAQTALADVAALVDQAARAAFGWRAQMRWHWVTAETAMATGDFDGALRSAQENHGLARLCPSLRHRVKSQLVLAAAHFLAQGGGAAQVRANAVFHDAQTSGLTPLAWAAAMLLHAIEPEKGWEAIAAALRGQWR</sequence>
<reference evidence="1 2" key="1">
    <citation type="journal article" date="2010" name="Stand. Genomic Sci.">
        <title>Complete genome sequence of Segniliparus rotundus type strain (CDC 1076).</title>
        <authorList>
            <person name="Sikorski J."/>
            <person name="Lapidus A."/>
            <person name="Copeland A."/>
            <person name="Misra M."/>
            <person name="Glavina Del Rio T."/>
            <person name="Nolan M."/>
            <person name="Lucas S."/>
            <person name="Chen F."/>
            <person name="Tice H."/>
            <person name="Cheng J.F."/>
            <person name="Jando M."/>
            <person name="Schneider S."/>
            <person name="Bruce D."/>
            <person name="Goodwin L."/>
            <person name="Pitluck S."/>
            <person name="Liolios K."/>
            <person name="Mikhailova N."/>
            <person name="Pati A."/>
            <person name="Ivanova N."/>
            <person name="Mavromatis K."/>
            <person name="Chen A."/>
            <person name="Palaniappan K."/>
            <person name="Chertkov O."/>
            <person name="Land M."/>
            <person name="Hauser L."/>
            <person name="Chang Y.J."/>
            <person name="Jeffries C.D."/>
            <person name="Brettin T."/>
            <person name="Detter J.C."/>
            <person name="Han C."/>
            <person name="Rohde M."/>
            <person name="Goker M."/>
            <person name="Bristow J."/>
            <person name="Eisen J.A."/>
            <person name="Markowitz V."/>
            <person name="Hugenholtz P."/>
            <person name="Kyrpides N.C."/>
            <person name="Klenk H.P."/>
        </authorList>
    </citation>
    <scope>NUCLEOTIDE SEQUENCE [LARGE SCALE GENOMIC DNA]</scope>
    <source>
        <strain evidence="2">ATCC BAA-972 / CDC 1076 / CIP 108378 / DSM 44985 / JCM 13578</strain>
    </source>
</reference>
<dbReference type="KEGG" id="srt:Srot_2028"/>
<protein>
    <submittedName>
        <fullName evidence="1">Uncharacterized protein</fullName>
    </submittedName>
</protein>